<keyword evidence="1" id="KW-0472">Membrane</keyword>
<feature type="transmembrane region" description="Helical" evidence="1">
    <location>
        <begin position="6"/>
        <end position="26"/>
    </location>
</feature>
<gene>
    <name evidence="2" type="primary">ccoQ</name>
    <name evidence="2" type="ORF">HPTL_0629</name>
</gene>
<name>A0A2Z6DWT7_HYDTE</name>
<proteinExistence type="predicted"/>
<protein>
    <submittedName>
        <fullName evidence="2">Cytochrome c oxidase, cbb3-type CcoQ subunit</fullName>
    </submittedName>
</protein>
<dbReference type="Pfam" id="PF05545">
    <property type="entry name" value="FixQ"/>
    <property type="match status" value="1"/>
</dbReference>
<accession>A0A2Z6DWT7</accession>
<evidence type="ECO:0000313" key="2">
    <source>
        <dbReference type="EMBL" id="BBD76897.1"/>
    </source>
</evidence>
<dbReference type="AlphaFoldDB" id="A0A2Z6DWT7"/>
<keyword evidence="1" id="KW-0812">Transmembrane</keyword>
<keyword evidence="1" id="KW-1133">Transmembrane helix</keyword>
<evidence type="ECO:0000256" key="1">
    <source>
        <dbReference type="SAM" id="Phobius"/>
    </source>
</evidence>
<dbReference type="Proteomes" id="UP000262004">
    <property type="component" value="Chromosome"/>
</dbReference>
<dbReference type="CDD" id="cd01324">
    <property type="entry name" value="cbb3_Oxidase_CcoQ"/>
    <property type="match status" value="1"/>
</dbReference>
<dbReference type="RefSeq" id="WP_119334698.1">
    <property type="nucleotide sequence ID" value="NZ_AP018558.1"/>
</dbReference>
<dbReference type="KEGG" id="htl:HPTL_0629"/>
<dbReference type="EMBL" id="AP018558">
    <property type="protein sequence ID" value="BBD76897.1"/>
    <property type="molecule type" value="Genomic_DNA"/>
</dbReference>
<keyword evidence="3" id="KW-1185">Reference proteome</keyword>
<dbReference type="OrthoDB" id="8604580at2"/>
<organism evidence="2 3">
    <name type="scientific">Hydrogenophilus thermoluteolus</name>
    <name type="common">Pseudomonas hydrogenothermophila</name>
    <dbReference type="NCBI Taxonomy" id="297"/>
    <lineage>
        <taxon>Bacteria</taxon>
        <taxon>Pseudomonadati</taxon>
        <taxon>Pseudomonadota</taxon>
        <taxon>Hydrogenophilia</taxon>
        <taxon>Hydrogenophilales</taxon>
        <taxon>Hydrogenophilaceae</taxon>
        <taxon>Hydrogenophilus</taxon>
    </lineage>
</organism>
<dbReference type="InterPro" id="IPR008621">
    <property type="entry name" value="Cbb3-typ_cyt_oxidase_comp"/>
</dbReference>
<reference evidence="2 3" key="1">
    <citation type="submission" date="2018-04" db="EMBL/GenBank/DDBJ databases">
        <title>Complete genome sequence of Hydrogenophilus thermoluteolus TH-1.</title>
        <authorList>
            <person name="Arai H."/>
        </authorList>
    </citation>
    <scope>NUCLEOTIDE SEQUENCE [LARGE SCALE GENOMIC DNA]</scope>
    <source>
        <strain evidence="2 3">TH-1</strain>
    </source>
</reference>
<sequence length="58" mass="6521">MDLNDWRALVTVLAFVCFLAIVAWAYSSRAKKGFDEAAQIPFLDEPGERHNERGSNHG</sequence>
<evidence type="ECO:0000313" key="3">
    <source>
        <dbReference type="Proteomes" id="UP000262004"/>
    </source>
</evidence>